<comment type="caution">
    <text evidence="9">Lacks conserved residue(s) required for the propagation of feature annotation.</text>
</comment>
<sequence>MPPKTRSKGDMDNAFVIAVVGGAIMDLVFEVERMPDNDESLAASSLVNKPGGKGSNTAIAIHRAQHEKPAAEGQVPVPIENLTSSRNGFTSSSHTRRNVRVFLNTNVAQDQFGNQLRKSLKSNYIDDSGVETKGKDVRTGTCAVFVNATTKQSRDIPFHGANTDWMPSEPDSVTCLAQGNVPDLIVCQLEIKRETIEEILSTATKHGVPTLFNPSPMAYILSDHYRNMTHLIVNRNEAAVLMGGKLEDLTTKESWENAAKEFLSWGAKNVVITLGEKGAYYATDIGVDGYVAAEKALSIRDTTGAGDTFVGYYAMEFVRQNRTRPFQSFQWDIRKAVELGCKAAAKTISEIGAQEAIPWADEIEC</sequence>
<feature type="binding site" evidence="9">
    <location>
        <begin position="52"/>
        <end position="56"/>
    </location>
    <ligand>
        <name>substrate</name>
    </ligand>
</feature>
<feature type="binding site" evidence="9">
    <location>
        <position position="307"/>
    </location>
    <ligand>
        <name>substrate</name>
    </ligand>
</feature>
<dbReference type="SUPFAM" id="SSF53613">
    <property type="entry name" value="Ribokinase-like"/>
    <property type="match status" value="1"/>
</dbReference>
<feature type="binding site" evidence="9">
    <location>
        <begin position="24"/>
        <end position="26"/>
    </location>
    <ligand>
        <name>substrate</name>
    </ligand>
</feature>
<keyword evidence="12" id="KW-1185">Reference proteome</keyword>
<evidence type="ECO:0000256" key="2">
    <source>
        <dbReference type="ARBA" id="ARBA00022723"/>
    </source>
</evidence>
<comment type="function">
    <text evidence="9">Catalyzes the phosphorylation of ribose at O-5 in a reaction requiring ATP and magnesium. The resulting D-ribose-5-phosphate can then be used either for sythesis of nucleotides, histidine, and tryptophan, or as a component of the pentose phosphate pathway.</text>
</comment>
<name>A0A9W9D9Q0_9PLEO</name>
<evidence type="ECO:0000256" key="3">
    <source>
        <dbReference type="ARBA" id="ARBA00022741"/>
    </source>
</evidence>
<dbReference type="EC" id="2.7.1.15" evidence="9"/>
<dbReference type="InterPro" id="IPR029056">
    <property type="entry name" value="Ribokinase-like"/>
</dbReference>
<dbReference type="GO" id="GO:0046872">
    <property type="term" value="F:metal ion binding"/>
    <property type="evidence" value="ECO:0007669"/>
    <property type="project" value="UniProtKB-KW"/>
</dbReference>
<dbReference type="GO" id="GO:0005737">
    <property type="term" value="C:cytoplasm"/>
    <property type="evidence" value="ECO:0007669"/>
    <property type="project" value="UniProtKB-SubCell"/>
</dbReference>
<feature type="binding site" evidence="9">
    <location>
        <position position="352"/>
    </location>
    <ligand>
        <name>K(+)</name>
        <dbReference type="ChEBI" id="CHEBI:29103"/>
    </ligand>
</feature>
<evidence type="ECO:0000256" key="5">
    <source>
        <dbReference type="ARBA" id="ARBA00022840"/>
    </source>
</evidence>
<keyword evidence="3 9" id="KW-0547">Nucleotide-binding</keyword>
<dbReference type="InterPro" id="IPR011611">
    <property type="entry name" value="PfkB_dom"/>
</dbReference>
<dbReference type="Proteomes" id="UP001140510">
    <property type="component" value="Unassembled WGS sequence"/>
</dbReference>
<dbReference type="InterPro" id="IPR011877">
    <property type="entry name" value="Ribokinase"/>
</dbReference>
<evidence type="ECO:0000313" key="11">
    <source>
        <dbReference type="EMBL" id="KAJ4410082.1"/>
    </source>
</evidence>
<keyword evidence="4 9" id="KW-0418">Kinase</keyword>
<dbReference type="GO" id="GO:0005634">
    <property type="term" value="C:nucleus"/>
    <property type="evidence" value="ECO:0007669"/>
    <property type="project" value="UniProtKB-SubCell"/>
</dbReference>
<comment type="activity regulation">
    <text evidence="9">Activated by a monovalent cation that binds near, but not in, the active site. The most likely occupant of the site in vivo is potassium. Ion binding induces a conformational change that may alter substrate affinity.</text>
</comment>
<dbReference type="GO" id="GO:0004747">
    <property type="term" value="F:ribokinase activity"/>
    <property type="evidence" value="ECO:0007669"/>
    <property type="project" value="UniProtKB-UniRule"/>
</dbReference>
<feature type="binding site" evidence="9">
    <location>
        <position position="234"/>
    </location>
    <ligand>
        <name>ATP</name>
        <dbReference type="ChEBI" id="CHEBI:30616"/>
    </ligand>
</feature>
<dbReference type="PANTHER" id="PTHR10584:SF166">
    <property type="entry name" value="RIBOKINASE"/>
    <property type="match status" value="1"/>
</dbReference>
<dbReference type="PRINTS" id="PR00990">
    <property type="entry name" value="RIBOKINASE"/>
</dbReference>
<keyword evidence="1 9" id="KW-0808">Transferase</keyword>
<feature type="binding site" evidence="9">
    <location>
        <begin position="306"/>
        <end position="307"/>
    </location>
    <ligand>
        <name>ATP</name>
        <dbReference type="ChEBI" id="CHEBI:30616"/>
    </ligand>
</feature>
<keyword evidence="2 9" id="KW-0479">Metal-binding</keyword>
<feature type="active site" description="Proton acceptor" evidence="9">
    <location>
        <position position="307"/>
    </location>
</feature>
<accession>A0A9W9D9Q0</accession>
<proteinExistence type="inferred from homology"/>
<protein>
    <recommendedName>
        <fullName evidence="9">Ribokinase</fullName>
        <shortName evidence="9">RK</shortName>
        <ecNumber evidence="9">2.7.1.15</ecNumber>
    </recommendedName>
</protein>
<dbReference type="InterPro" id="IPR002139">
    <property type="entry name" value="Ribo/fructo_kinase"/>
</dbReference>
<comment type="subcellular location">
    <subcellularLocation>
        <location evidence="9">Cytoplasm</location>
    </subcellularLocation>
    <subcellularLocation>
        <location evidence="9">Nucleus</location>
    </subcellularLocation>
</comment>
<comment type="pathway">
    <text evidence="9">Carbohydrate metabolism; D-ribose degradation; D-ribose 5-phosphate from beta-D-ribopyranose: step 2/2.</text>
</comment>
<feature type="binding site" evidence="9">
    <location>
        <position position="190"/>
    </location>
    <ligand>
        <name>substrate</name>
    </ligand>
</feature>
<organism evidence="11 12">
    <name type="scientific">Didymella pomorum</name>
    <dbReference type="NCBI Taxonomy" id="749634"/>
    <lineage>
        <taxon>Eukaryota</taxon>
        <taxon>Fungi</taxon>
        <taxon>Dikarya</taxon>
        <taxon>Ascomycota</taxon>
        <taxon>Pezizomycotina</taxon>
        <taxon>Dothideomycetes</taxon>
        <taxon>Pleosporomycetidae</taxon>
        <taxon>Pleosporales</taxon>
        <taxon>Pleosporineae</taxon>
        <taxon>Didymellaceae</taxon>
        <taxon>Didymella</taxon>
    </lineage>
</organism>
<evidence type="ECO:0000256" key="4">
    <source>
        <dbReference type="ARBA" id="ARBA00022777"/>
    </source>
</evidence>
<gene>
    <name evidence="11" type="ORF">N0V91_002091</name>
</gene>
<evidence type="ECO:0000259" key="10">
    <source>
        <dbReference type="Pfam" id="PF00294"/>
    </source>
</evidence>
<feature type="binding site" evidence="9">
    <location>
        <position position="350"/>
    </location>
    <ligand>
        <name>K(+)</name>
        <dbReference type="ChEBI" id="CHEBI:29103"/>
    </ligand>
</feature>
<keyword evidence="9" id="KW-0963">Cytoplasm</keyword>
<keyword evidence="7 9" id="KW-0630">Potassium</keyword>
<evidence type="ECO:0000256" key="6">
    <source>
        <dbReference type="ARBA" id="ARBA00022842"/>
    </source>
</evidence>
<dbReference type="HAMAP" id="MF_01987">
    <property type="entry name" value="Ribokinase"/>
    <property type="match status" value="1"/>
</dbReference>
<comment type="cofactor">
    <cofactor evidence="9">
        <name>Mg(2+)</name>
        <dbReference type="ChEBI" id="CHEBI:18420"/>
    </cofactor>
    <text evidence="9">Requires a divalent cation, most likely magnesium in vivo, as an electrophilic catalyst to aid phosphoryl group transfer. It is the chelate of the metal and the nucleotide that is the actual substrate.</text>
</comment>
<feature type="binding site" evidence="9">
    <location>
        <position position="347"/>
    </location>
    <ligand>
        <name>K(+)</name>
        <dbReference type="ChEBI" id="CHEBI:29103"/>
    </ligand>
</feature>
<keyword evidence="9" id="KW-0539">Nucleus</keyword>
<dbReference type="GO" id="GO:0005524">
    <property type="term" value="F:ATP binding"/>
    <property type="evidence" value="ECO:0007669"/>
    <property type="project" value="UniProtKB-UniRule"/>
</dbReference>
<dbReference type="AlphaFoldDB" id="A0A9W9D9Q0"/>
<comment type="subunit">
    <text evidence="9">Homodimer.</text>
</comment>
<feature type="binding site" evidence="9">
    <location>
        <position position="301"/>
    </location>
    <ligand>
        <name>K(+)</name>
        <dbReference type="ChEBI" id="CHEBI:29103"/>
    </ligand>
</feature>
<keyword evidence="8 9" id="KW-0119">Carbohydrate metabolism</keyword>
<comment type="catalytic activity">
    <reaction evidence="9">
        <text>D-ribose + ATP = D-ribose 5-phosphate + ADP + H(+)</text>
        <dbReference type="Rhea" id="RHEA:13697"/>
        <dbReference type="ChEBI" id="CHEBI:15378"/>
        <dbReference type="ChEBI" id="CHEBI:30616"/>
        <dbReference type="ChEBI" id="CHEBI:47013"/>
        <dbReference type="ChEBI" id="CHEBI:78346"/>
        <dbReference type="ChEBI" id="CHEBI:456216"/>
        <dbReference type="EC" id="2.7.1.15"/>
    </reaction>
</comment>
<keyword evidence="5 9" id="KW-0067">ATP-binding</keyword>
<comment type="similarity">
    <text evidence="9">Belongs to the carbohydrate kinase PfkB family. Ribokinase subfamily.</text>
</comment>
<evidence type="ECO:0000313" key="12">
    <source>
        <dbReference type="Proteomes" id="UP001140510"/>
    </source>
</evidence>
<dbReference type="OrthoDB" id="415590at2759"/>
<evidence type="ECO:0000256" key="7">
    <source>
        <dbReference type="ARBA" id="ARBA00022958"/>
    </source>
</evidence>
<evidence type="ECO:0000256" key="1">
    <source>
        <dbReference type="ARBA" id="ARBA00022679"/>
    </source>
</evidence>
<feature type="binding site" evidence="9">
    <location>
        <begin position="273"/>
        <end position="278"/>
    </location>
    <ligand>
        <name>ATP</name>
        <dbReference type="ChEBI" id="CHEBI:30616"/>
    </ligand>
</feature>
<feature type="binding site" evidence="9">
    <location>
        <position position="303"/>
    </location>
    <ligand>
        <name>K(+)</name>
        <dbReference type="ChEBI" id="CHEBI:29103"/>
    </ligand>
</feature>
<dbReference type="Gene3D" id="3.40.1190.20">
    <property type="match status" value="1"/>
</dbReference>
<comment type="caution">
    <text evidence="11">The sequence shown here is derived from an EMBL/GenBank/DDBJ whole genome shotgun (WGS) entry which is preliminary data.</text>
</comment>
<evidence type="ECO:0000256" key="8">
    <source>
        <dbReference type="ARBA" id="ARBA00023277"/>
    </source>
</evidence>
<evidence type="ECO:0000256" key="9">
    <source>
        <dbReference type="HAMAP-Rule" id="MF_03215"/>
    </source>
</evidence>
<keyword evidence="6 9" id="KW-0460">Magnesium</keyword>
<feature type="domain" description="Carbohydrate kinase PfkB" evidence="10">
    <location>
        <begin position="100"/>
        <end position="359"/>
    </location>
</feature>
<dbReference type="PANTHER" id="PTHR10584">
    <property type="entry name" value="SUGAR KINASE"/>
    <property type="match status" value="1"/>
</dbReference>
<dbReference type="GO" id="GO:0019303">
    <property type="term" value="P:D-ribose catabolic process"/>
    <property type="evidence" value="ECO:0007669"/>
    <property type="project" value="UniProtKB-UniRule"/>
</dbReference>
<dbReference type="Pfam" id="PF00294">
    <property type="entry name" value="PfkB"/>
    <property type="match status" value="1"/>
</dbReference>
<reference evidence="11" key="1">
    <citation type="submission" date="2022-10" db="EMBL/GenBank/DDBJ databases">
        <title>Tapping the CABI collections for fungal endophytes: first genome assemblies for Collariella, Neodidymelliopsis, Ascochyta clinopodiicola, Didymella pomorum, Didymosphaeria variabile, Neocosmospora piperis and Neocucurbitaria cava.</title>
        <authorList>
            <person name="Hill R."/>
        </authorList>
    </citation>
    <scope>NUCLEOTIDE SEQUENCE</scope>
    <source>
        <strain evidence="11">IMI 355091</strain>
    </source>
</reference>
<dbReference type="EMBL" id="JAPEVA010000009">
    <property type="protein sequence ID" value="KAJ4410082.1"/>
    <property type="molecule type" value="Genomic_DNA"/>
</dbReference>